<keyword evidence="3" id="KW-0812">Transmembrane</keyword>
<feature type="transmembrane region" description="Helical" evidence="3">
    <location>
        <begin position="66"/>
        <end position="83"/>
    </location>
</feature>
<evidence type="ECO:0000313" key="5">
    <source>
        <dbReference type="EMBL" id="MDT0380836.1"/>
    </source>
</evidence>
<dbReference type="InterPro" id="IPR000620">
    <property type="entry name" value="EamA_dom"/>
</dbReference>
<evidence type="ECO:0000256" key="2">
    <source>
        <dbReference type="SAM" id="MobiDB-lite"/>
    </source>
</evidence>
<evidence type="ECO:0000256" key="1">
    <source>
        <dbReference type="ARBA" id="ARBA00007362"/>
    </source>
</evidence>
<comment type="caution">
    <text evidence="5">The sequence shown here is derived from an EMBL/GenBank/DDBJ whole genome shotgun (WGS) entry which is preliminary data.</text>
</comment>
<sequence>MRSSRQVAAPALVLGAVVSVQFGQALGKQMFGTVEPMGVAALRLGLAAVVLLALHRPTLPRSAAELGIVAAFGTAIAGMNLIYPALQYLPLGLAISLQLLGPITLALLASRRALDVCLAALAGCGIWLFHGPSGGQSPLPGVLLALGGGVSMALYLLLSSRAGARSTGGGPLALAVTWASLLTVPFGAAQSGTTLLEPRVLAHGLLVALVSAALPYSLELAALRRLPPRVVGVLQSLEPAAAGLAGTLLLSEHLNPLQWLALACVGAAAAGTVARPSGPRRPAKEGDAPASAPPVTYGPARGPCTSRACTGADEGTA</sequence>
<keyword evidence="3" id="KW-0472">Membrane</keyword>
<evidence type="ECO:0000259" key="4">
    <source>
        <dbReference type="Pfam" id="PF00892"/>
    </source>
</evidence>
<dbReference type="EMBL" id="JAVREQ010000017">
    <property type="protein sequence ID" value="MDT0380836.1"/>
    <property type="molecule type" value="Genomic_DNA"/>
</dbReference>
<keyword evidence="3" id="KW-1133">Transmembrane helix</keyword>
<dbReference type="RefSeq" id="WP_311674543.1">
    <property type="nucleotide sequence ID" value="NZ_JAVREQ010000017.1"/>
</dbReference>
<keyword evidence="6" id="KW-1185">Reference proteome</keyword>
<accession>A0ABU2NV31</accession>
<protein>
    <submittedName>
        <fullName evidence="5">EamA family transporter</fullName>
    </submittedName>
</protein>
<comment type="similarity">
    <text evidence="1">Belongs to the EamA transporter family.</text>
</comment>
<feature type="transmembrane region" description="Helical" evidence="3">
    <location>
        <begin position="170"/>
        <end position="188"/>
    </location>
</feature>
<proteinExistence type="inferred from homology"/>
<feature type="region of interest" description="Disordered" evidence="2">
    <location>
        <begin position="273"/>
        <end position="317"/>
    </location>
</feature>
<feature type="transmembrane region" description="Helical" evidence="3">
    <location>
        <begin position="89"/>
        <end position="109"/>
    </location>
</feature>
<feature type="transmembrane region" description="Helical" evidence="3">
    <location>
        <begin position="200"/>
        <end position="218"/>
    </location>
</feature>
<dbReference type="Pfam" id="PF00892">
    <property type="entry name" value="EamA"/>
    <property type="match status" value="1"/>
</dbReference>
<gene>
    <name evidence="5" type="ORF">RM572_18950</name>
</gene>
<evidence type="ECO:0000256" key="3">
    <source>
        <dbReference type="SAM" id="Phobius"/>
    </source>
</evidence>
<feature type="domain" description="EamA" evidence="4">
    <location>
        <begin position="140"/>
        <end position="272"/>
    </location>
</feature>
<feature type="transmembrane region" description="Helical" evidence="3">
    <location>
        <begin position="116"/>
        <end position="133"/>
    </location>
</feature>
<feature type="transmembrane region" description="Helical" evidence="3">
    <location>
        <begin position="139"/>
        <end position="158"/>
    </location>
</feature>
<feature type="transmembrane region" description="Helical" evidence="3">
    <location>
        <begin position="37"/>
        <end position="54"/>
    </location>
</feature>
<dbReference type="InterPro" id="IPR037185">
    <property type="entry name" value="EmrE-like"/>
</dbReference>
<dbReference type="Proteomes" id="UP001183414">
    <property type="component" value="Unassembled WGS sequence"/>
</dbReference>
<reference evidence="6" key="1">
    <citation type="submission" date="2023-07" db="EMBL/GenBank/DDBJ databases">
        <title>30 novel species of actinomycetes from the DSMZ collection.</title>
        <authorList>
            <person name="Nouioui I."/>
        </authorList>
    </citation>
    <scope>NUCLEOTIDE SEQUENCE [LARGE SCALE GENOMIC DNA]</scope>
    <source>
        <strain evidence="6">DSM 42041</strain>
    </source>
</reference>
<organism evidence="5 6">
    <name type="scientific">Streptomyces hazeniae</name>
    <dbReference type="NCBI Taxonomy" id="3075538"/>
    <lineage>
        <taxon>Bacteria</taxon>
        <taxon>Bacillati</taxon>
        <taxon>Actinomycetota</taxon>
        <taxon>Actinomycetes</taxon>
        <taxon>Kitasatosporales</taxon>
        <taxon>Streptomycetaceae</taxon>
        <taxon>Streptomyces</taxon>
    </lineage>
</organism>
<dbReference type="SUPFAM" id="SSF103481">
    <property type="entry name" value="Multidrug resistance efflux transporter EmrE"/>
    <property type="match status" value="1"/>
</dbReference>
<evidence type="ECO:0000313" key="6">
    <source>
        <dbReference type="Proteomes" id="UP001183414"/>
    </source>
</evidence>
<name>A0ABU2NV31_9ACTN</name>